<name>A0A3N4I795_ASCIM</name>
<evidence type="ECO:0000313" key="3">
    <source>
        <dbReference type="Proteomes" id="UP000275078"/>
    </source>
</evidence>
<organism evidence="2 3">
    <name type="scientific">Ascobolus immersus RN42</name>
    <dbReference type="NCBI Taxonomy" id="1160509"/>
    <lineage>
        <taxon>Eukaryota</taxon>
        <taxon>Fungi</taxon>
        <taxon>Dikarya</taxon>
        <taxon>Ascomycota</taxon>
        <taxon>Pezizomycotina</taxon>
        <taxon>Pezizomycetes</taxon>
        <taxon>Pezizales</taxon>
        <taxon>Ascobolaceae</taxon>
        <taxon>Ascobolus</taxon>
    </lineage>
</organism>
<dbReference type="AlphaFoldDB" id="A0A3N4I795"/>
<sequence length="89" mass="9441">MKLSSTIFTFVTLIAFSSALPNAIPDSEPASNILMKRGCTNPTQGDYCLRTCANLGLCGCPPTSDACHTNCDNRKARCRACCAANCQSC</sequence>
<dbReference type="Proteomes" id="UP000275078">
    <property type="component" value="Unassembled WGS sequence"/>
</dbReference>
<protein>
    <submittedName>
        <fullName evidence="2">Uncharacterized protein</fullName>
    </submittedName>
</protein>
<dbReference type="EMBL" id="ML119675">
    <property type="protein sequence ID" value="RPA81949.1"/>
    <property type="molecule type" value="Genomic_DNA"/>
</dbReference>
<keyword evidence="3" id="KW-1185">Reference proteome</keyword>
<keyword evidence="1" id="KW-0732">Signal</keyword>
<feature type="signal peptide" evidence="1">
    <location>
        <begin position="1"/>
        <end position="19"/>
    </location>
</feature>
<reference evidence="2 3" key="1">
    <citation type="journal article" date="2018" name="Nat. Ecol. Evol.">
        <title>Pezizomycetes genomes reveal the molecular basis of ectomycorrhizal truffle lifestyle.</title>
        <authorList>
            <person name="Murat C."/>
            <person name="Payen T."/>
            <person name="Noel B."/>
            <person name="Kuo A."/>
            <person name="Morin E."/>
            <person name="Chen J."/>
            <person name="Kohler A."/>
            <person name="Krizsan K."/>
            <person name="Balestrini R."/>
            <person name="Da Silva C."/>
            <person name="Montanini B."/>
            <person name="Hainaut M."/>
            <person name="Levati E."/>
            <person name="Barry K.W."/>
            <person name="Belfiori B."/>
            <person name="Cichocki N."/>
            <person name="Clum A."/>
            <person name="Dockter R.B."/>
            <person name="Fauchery L."/>
            <person name="Guy J."/>
            <person name="Iotti M."/>
            <person name="Le Tacon F."/>
            <person name="Lindquist E.A."/>
            <person name="Lipzen A."/>
            <person name="Malagnac F."/>
            <person name="Mello A."/>
            <person name="Molinier V."/>
            <person name="Miyauchi S."/>
            <person name="Poulain J."/>
            <person name="Riccioni C."/>
            <person name="Rubini A."/>
            <person name="Sitrit Y."/>
            <person name="Splivallo R."/>
            <person name="Traeger S."/>
            <person name="Wang M."/>
            <person name="Zifcakova L."/>
            <person name="Wipf D."/>
            <person name="Zambonelli A."/>
            <person name="Paolocci F."/>
            <person name="Nowrousian M."/>
            <person name="Ottonello S."/>
            <person name="Baldrian P."/>
            <person name="Spatafora J.W."/>
            <person name="Henrissat B."/>
            <person name="Nagy L.G."/>
            <person name="Aury J.M."/>
            <person name="Wincker P."/>
            <person name="Grigoriev I.V."/>
            <person name="Bonfante P."/>
            <person name="Martin F.M."/>
        </authorList>
    </citation>
    <scope>NUCLEOTIDE SEQUENCE [LARGE SCALE GENOMIC DNA]</scope>
    <source>
        <strain evidence="2 3">RN42</strain>
    </source>
</reference>
<feature type="chain" id="PRO_5018338250" evidence="1">
    <location>
        <begin position="20"/>
        <end position="89"/>
    </location>
</feature>
<gene>
    <name evidence="2" type="ORF">BJ508DRAFT_325971</name>
</gene>
<evidence type="ECO:0000313" key="2">
    <source>
        <dbReference type="EMBL" id="RPA81949.1"/>
    </source>
</evidence>
<accession>A0A3N4I795</accession>
<evidence type="ECO:0000256" key="1">
    <source>
        <dbReference type="SAM" id="SignalP"/>
    </source>
</evidence>
<proteinExistence type="predicted"/>